<gene>
    <name evidence="1" type="ORF">J3U88_21625</name>
</gene>
<sequence>MLEMMVVVPVDAQESAETSTRRFNKLHCELQCPQCWMISEAAVALPFGRPNGDGYRLGETLAWREGVPFEMGGRPADGHCVSEGAAQCGGCKTILAVSVHVWQDRLTKAIAVGEYRKTTCFSA</sequence>
<dbReference type="Proteomes" id="UP000664417">
    <property type="component" value="Unassembled WGS sequence"/>
</dbReference>
<name>A0A8J7QC94_9BACT</name>
<dbReference type="AlphaFoldDB" id="A0A8J7QC94"/>
<proteinExistence type="predicted"/>
<protein>
    <submittedName>
        <fullName evidence="1">Uncharacterized protein</fullName>
    </submittedName>
</protein>
<keyword evidence="2" id="KW-1185">Reference proteome</keyword>
<accession>A0A8J7QC94</accession>
<organism evidence="1 2">
    <name type="scientific">Acanthopleuribacter pedis</name>
    <dbReference type="NCBI Taxonomy" id="442870"/>
    <lineage>
        <taxon>Bacteria</taxon>
        <taxon>Pseudomonadati</taxon>
        <taxon>Acidobacteriota</taxon>
        <taxon>Holophagae</taxon>
        <taxon>Acanthopleuribacterales</taxon>
        <taxon>Acanthopleuribacteraceae</taxon>
        <taxon>Acanthopleuribacter</taxon>
    </lineage>
</organism>
<evidence type="ECO:0000313" key="2">
    <source>
        <dbReference type="Proteomes" id="UP000664417"/>
    </source>
</evidence>
<reference evidence="1" key="1">
    <citation type="submission" date="2021-03" db="EMBL/GenBank/DDBJ databases">
        <authorList>
            <person name="Wang G."/>
        </authorList>
    </citation>
    <scope>NUCLEOTIDE SEQUENCE</scope>
    <source>
        <strain evidence="1">KCTC 12899</strain>
    </source>
</reference>
<dbReference type="EMBL" id="JAFREP010000021">
    <property type="protein sequence ID" value="MBO1321094.1"/>
    <property type="molecule type" value="Genomic_DNA"/>
</dbReference>
<dbReference type="RefSeq" id="WP_207861066.1">
    <property type="nucleotide sequence ID" value="NZ_JAFREP010000021.1"/>
</dbReference>
<comment type="caution">
    <text evidence="1">The sequence shown here is derived from an EMBL/GenBank/DDBJ whole genome shotgun (WGS) entry which is preliminary data.</text>
</comment>
<evidence type="ECO:0000313" key="1">
    <source>
        <dbReference type="EMBL" id="MBO1321094.1"/>
    </source>
</evidence>